<feature type="region of interest" description="Disordered" evidence="1">
    <location>
        <begin position="81"/>
        <end position="124"/>
    </location>
</feature>
<reference evidence="2 3" key="1">
    <citation type="journal article" date="2021" name="BMC Genomics">
        <title>Datura genome reveals duplications of psychoactive alkaloid biosynthetic genes and high mutation rate following tissue culture.</title>
        <authorList>
            <person name="Rajewski A."/>
            <person name="Carter-House D."/>
            <person name="Stajich J."/>
            <person name="Litt A."/>
        </authorList>
    </citation>
    <scope>NUCLEOTIDE SEQUENCE [LARGE SCALE GENOMIC DNA]</scope>
    <source>
        <strain evidence="2">AR-01</strain>
    </source>
</reference>
<comment type="caution">
    <text evidence="2">The sequence shown here is derived from an EMBL/GenBank/DDBJ whole genome shotgun (WGS) entry which is preliminary data.</text>
</comment>
<dbReference type="EMBL" id="JACEIK010000126">
    <property type="protein sequence ID" value="MCD7450306.1"/>
    <property type="molecule type" value="Genomic_DNA"/>
</dbReference>
<gene>
    <name evidence="2" type="ORF">HAX54_005283</name>
</gene>
<evidence type="ECO:0000313" key="3">
    <source>
        <dbReference type="Proteomes" id="UP000823775"/>
    </source>
</evidence>
<accession>A0ABS8RU47</accession>
<evidence type="ECO:0000256" key="1">
    <source>
        <dbReference type="SAM" id="MobiDB-lite"/>
    </source>
</evidence>
<organism evidence="2 3">
    <name type="scientific">Datura stramonium</name>
    <name type="common">Jimsonweed</name>
    <name type="synonym">Common thornapple</name>
    <dbReference type="NCBI Taxonomy" id="4076"/>
    <lineage>
        <taxon>Eukaryota</taxon>
        <taxon>Viridiplantae</taxon>
        <taxon>Streptophyta</taxon>
        <taxon>Embryophyta</taxon>
        <taxon>Tracheophyta</taxon>
        <taxon>Spermatophyta</taxon>
        <taxon>Magnoliopsida</taxon>
        <taxon>eudicotyledons</taxon>
        <taxon>Gunneridae</taxon>
        <taxon>Pentapetalae</taxon>
        <taxon>asterids</taxon>
        <taxon>lamiids</taxon>
        <taxon>Solanales</taxon>
        <taxon>Solanaceae</taxon>
        <taxon>Solanoideae</taxon>
        <taxon>Datureae</taxon>
        <taxon>Datura</taxon>
    </lineage>
</organism>
<name>A0ABS8RU47_DATST</name>
<evidence type="ECO:0000313" key="2">
    <source>
        <dbReference type="EMBL" id="MCD7450306.1"/>
    </source>
</evidence>
<proteinExistence type="predicted"/>
<feature type="compositionally biased region" description="Acidic residues" evidence="1">
    <location>
        <begin position="98"/>
        <end position="111"/>
    </location>
</feature>
<protein>
    <submittedName>
        <fullName evidence="2">Uncharacterized protein</fullName>
    </submittedName>
</protein>
<sequence length="124" mass="14158">MGMLVNLGAILKSTMIKERVEKGFRFSFGGLITHFLREKQIDEELRLSGVTDDQLQQLNADYLLNEHVMAFCKVEAEYKEPMDDDIPIDDDQARNDSDLEFDDVDGEDSEMGDSTYAPTDNEQE</sequence>
<dbReference type="Proteomes" id="UP000823775">
    <property type="component" value="Unassembled WGS sequence"/>
</dbReference>
<keyword evidence="3" id="KW-1185">Reference proteome</keyword>